<dbReference type="InterPro" id="IPR023606">
    <property type="entry name" value="CoA-Trfase_III_dom_1_sf"/>
</dbReference>
<dbReference type="Proteomes" id="UP001153737">
    <property type="component" value="Chromosome 7"/>
</dbReference>
<dbReference type="GO" id="GO:0005739">
    <property type="term" value="C:mitochondrion"/>
    <property type="evidence" value="ECO:0007669"/>
    <property type="project" value="TreeGrafter"/>
</dbReference>
<gene>
    <name evidence="2" type="ORF">PHAECO_LOCUS11256</name>
</gene>
<dbReference type="SUPFAM" id="SSF89796">
    <property type="entry name" value="CoA-transferase family III (CaiB/BaiF)"/>
    <property type="match status" value="1"/>
</dbReference>
<sequence length="385" mass="42575">MNLDLLKVAMALRGLKVLEFNGLLPVPFCGMVLAGSVTRIDKIGFDTTLDCLGNGKKSISLDLKHPKGVDIVKCLSRKSDVLIEPFRRGVMERLGLGPDVLLKDNPELIYARLTGYGHIGPYSRNAGHDINYLALSGLLSTFGRYGENPNPPVNLLADIGGGGLTCTLGILLALIERSKSGLGQIVDNTMVEGSAYLGSWLYRAKKHQLWGNERGRNTLDGGRHYYEVYKTKDGKFVTVGALEPQFYKVLLKGLQLTEEEAPQVSSSREYEKVKNIFKKKFLEKTRDEWSEIFGYTDACVAPVLTIDEAPHFPHNAIRDSFVKTGDIVAPNPHPRLSNTPGVSKATEPLPETGEHTKEILVDLGFTSEEIHHLQRDRVIECFQAS</sequence>
<dbReference type="AlphaFoldDB" id="A0A9N9SKL2"/>
<evidence type="ECO:0000313" key="2">
    <source>
        <dbReference type="EMBL" id="CAG9823631.1"/>
    </source>
</evidence>
<keyword evidence="3" id="KW-1185">Reference proteome</keyword>
<dbReference type="GO" id="GO:0008206">
    <property type="term" value="P:bile acid metabolic process"/>
    <property type="evidence" value="ECO:0007669"/>
    <property type="project" value="TreeGrafter"/>
</dbReference>
<dbReference type="EMBL" id="OU896713">
    <property type="protein sequence ID" value="CAG9823631.1"/>
    <property type="molecule type" value="Genomic_DNA"/>
</dbReference>
<evidence type="ECO:0000256" key="1">
    <source>
        <dbReference type="ARBA" id="ARBA00008383"/>
    </source>
</evidence>
<reference evidence="2" key="2">
    <citation type="submission" date="2022-10" db="EMBL/GenBank/DDBJ databases">
        <authorList>
            <consortium name="ENA_rothamsted_submissions"/>
            <consortium name="culmorum"/>
            <person name="King R."/>
        </authorList>
    </citation>
    <scope>NUCLEOTIDE SEQUENCE</scope>
</reference>
<dbReference type="Gene3D" id="3.40.50.10540">
    <property type="entry name" value="Crotonobetainyl-coa:carnitine coa-transferase, domain 1"/>
    <property type="match status" value="1"/>
</dbReference>
<reference evidence="2" key="1">
    <citation type="submission" date="2022-01" db="EMBL/GenBank/DDBJ databases">
        <authorList>
            <person name="King R."/>
        </authorList>
    </citation>
    <scope>NUCLEOTIDE SEQUENCE</scope>
</reference>
<evidence type="ECO:0000313" key="3">
    <source>
        <dbReference type="Proteomes" id="UP001153737"/>
    </source>
</evidence>
<dbReference type="InterPro" id="IPR050509">
    <property type="entry name" value="CoA-transferase_III"/>
</dbReference>
<protein>
    <recommendedName>
        <fullName evidence="4">Alpha-methylacyl-CoA racemase</fullName>
    </recommendedName>
</protein>
<accession>A0A9N9SKL2</accession>
<dbReference type="Gene3D" id="3.30.1540.10">
    <property type="entry name" value="formyl-coa transferase, domain 3"/>
    <property type="match status" value="1"/>
</dbReference>
<dbReference type="InterPro" id="IPR044855">
    <property type="entry name" value="CoA-Trfase_III_dom3_sf"/>
</dbReference>
<dbReference type="Pfam" id="PF02515">
    <property type="entry name" value="CoA_transf_3"/>
    <property type="match status" value="1"/>
</dbReference>
<dbReference type="OrthoDB" id="16747at2759"/>
<dbReference type="PANTHER" id="PTHR48228:SF5">
    <property type="entry name" value="ALPHA-METHYLACYL-COA RACEMASE"/>
    <property type="match status" value="1"/>
</dbReference>
<comment type="similarity">
    <text evidence="1">Belongs to the CoA-transferase III family.</text>
</comment>
<name>A0A9N9SKL2_PHACE</name>
<proteinExistence type="inferred from homology"/>
<evidence type="ECO:0008006" key="4">
    <source>
        <dbReference type="Google" id="ProtNLM"/>
    </source>
</evidence>
<dbReference type="PANTHER" id="PTHR48228">
    <property type="entry name" value="SUCCINYL-COA--D-CITRAMALATE COA-TRANSFERASE"/>
    <property type="match status" value="1"/>
</dbReference>
<dbReference type="InterPro" id="IPR003673">
    <property type="entry name" value="CoA-Trfase_fam_III"/>
</dbReference>
<dbReference type="GO" id="GO:0008111">
    <property type="term" value="F:alpha-methylacyl-CoA racemase activity"/>
    <property type="evidence" value="ECO:0007669"/>
    <property type="project" value="TreeGrafter"/>
</dbReference>
<organism evidence="2 3">
    <name type="scientific">Phaedon cochleariae</name>
    <name type="common">Mustard beetle</name>
    <dbReference type="NCBI Taxonomy" id="80249"/>
    <lineage>
        <taxon>Eukaryota</taxon>
        <taxon>Metazoa</taxon>
        <taxon>Ecdysozoa</taxon>
        <taxon>Arthropoda</taxon>
        <taxon>Hexapoda</taxon>
        <taxon>Insecta</taxon>
        <taxon>Pterygota</taxon>
        <taxon>Neoptera</taxon>
        <taxon>Endopterygota</taxon>
        <taxon>Coleoptera</taxon>
        <taxon>Polyphaga</taxon>
        <taxon>Cucujiformia</taxon>
        <taxon>Chrysomeloidea</taxon>
        <taxon>Chrysomelidae</taxon>
        <taxon>Chrysomelinae</taxon>
        <taxon>Chrysomelini</taxon>
        <taxon>Phaedon</taxon>
    </lineage>
</organism>